<sequence>MDRTRTSEAEAIDLSIIICTYRREELLGKALASIRAQSVPAGTTLTVVVADNSDDGSAASVVAAADAASPFEVRYVEAHPANISVARNAGIRATTSPVIAFIDDDEELAPGWLEGVVAGLRQHPHDVFFGGVDPLFETPERVTPAIHTLFSRQIEAPSGQDVVALGRRSERVITVATCNSIFRRATTLSDAEPFNPRFGHAGGEDLDLFCRLQARGRRFGWLPAARVSEFVPASRCDPGYLRRRFFAGGQVYAEAVAGNSTSPVLTRWWLRAKALVQLGLLALRYPFLRRKGPAAEADFRYRWAGVLGKLSLGSLYPVYRETDAGKRSTAS</sequence>
<evidence type="ECO:0000313" key="6">
    <source>
        <dbReference type="Proteomes" id="UP001144805"/>
    </source>
</evidence>
<protein>
    <submittedName>
        <fullName evidence="5">Glycosyltransferase family 2 protein</fullName>
    </submittedName>
</protein>
<comment type="similarity">
    <text evidence="1">Belongs to the glycosyltransferase 2 family.</text>
</comment>
<comment type="caution">
    <text evidence="5">The sequence shown here is derived from an EMBL/GenBank/DDBJ whole genome shotgun (WGS) entry which is preliminary data.</text>
</comment>
<proteinExistence type="inferred from homology"/>
<dbReference type="InterPro" id="IPR001173">
    <property type="entry name" value="Glyco_trans_2-like"/>
</dbReference>
<dbReference type="Proteomes" id="UP001144805">
    <property type="component" value="Unassembled WGS sequence"/>
</dbReference>
<feature type="domain" description="Glycosyltransferase 2-like" evidence="4">
    <location>
        <begin position="15"/>
        <end position="155"/>
    </location>
</feature>
<evidence type="ECO:0000256" key="1">
    <source>
        <dbReference type="ARBA" id="ARBA00006739"/>
    </source>
</evidence>
<evidence type="ECO:0000256" key="3">
    <source>
        <dbReference type="ARBA" id="ARBA00022679"/>
    </source>
</evidence>
<reference evidence="5" key="1">
    <citation type="submission" date="2022-11" db="EMBL/GenBank/DDBJ databases">
        <title>Biodiversity and phylogenetic relationships of bacteria.</title>
        <authorList>
            <person name="Machado R.A.R."/>
            <person name="Bhat A."/>
            <person name="Loulou A."/>
            <person name="Kallel S."/>
        </authorList>
    </citation>
    <scope>NUCLEOTIDE SEQUENCE</scope>
    <source>
        <strain evidence="5">K-TC2</strain>
    </source>
</reference>
<dbReference type="Pfam" id="PF00535">
    <property type="entry name" value="Glycos_transf_2"/>
    <property type="match status" value="1"/>
</dbReference>
<dbReference type="PANTHER" id="PTHR43179:SF12">
    <property type="entry name" value="GALACTOFURANOSYLTRANSFERASE GLFT2"/>
    <property type="match status" value="1"/>
</dbReference>
<keyword evidence="3" id="KW-0808">Transferase</keyword>
<dbReference type="SUPFAM" id="SSF53448">
    <property type="entry name" value="Nucleotide-diphospho-sugar transferases"/>
    <property type="match status" value="1"/>
</dbReference>
<accession>A0A9X3IK43</accession>
<dbReference type="RefSeq" id="WP_266337075.1">
    <property type="nucleotide sequence ID" value="NZ_JAPKNK010000001.1"/>
</dbReference>
<dbReference type="Gene3D" id="3.90.550.10">
    <property type="entry name" value="Spore Coat Polysaccharide Biosynthesis Protein SpsA, Chain A"/>
    <property type="match status" value="1"/>
</dbReference>
<name>A0A9X3IK43_9HYPH</name>
<dbReference type="GO" id="GO:0016757">
    <property type="term" value="F:glycosyltransferase activity"/>
    <property type="evidence" value="ECO:0007669"/>
    <property type="project" value="UniProtKB-KW"/>
</dbReference>
<evidence type="ECO:0000313" key="5">
    <source>
        <dbReference type="EMBL" id="MCX5568116.1"/>
    </source>
</evidence>
<dbReference type="CDD" id="cd00761">
    <property type="entry name" value="Glyco_tranf_GTA_type"/>
    <property type="match status" value="1"/>
</dbReference>
<keyword evidence="2" id="KW-0328">Glycosyltransferase</keyword>
<keyword evidence="6" id="KW-1185">Reference proteome</keyword>
<dbReference type="PANTHER" id="PTHR43179">
    <property type="entry name" value="RHAMNOSYLTRANSFERASE WBBL"/>
    <property type="match status" value="1"/>
</dbReference>
<dbReference type="EMBL" id="JAPKNK010000001">
    <property type="protein sequence ID" value="MCX5568116.1"/>
    <property type="molecule type" value="Genomic_DNA"/>
</dbReference>
<organism evidence="5 6">
    <name type="scientific">Kaistia nematophila</name>
    <dbReference type="NCBI Taxonomy" id="2994654"/>
    <lineage>
        <taxon>Bacteria</taxon>
        <taxon>Pseudomonadati</taxon>
        <taxon>Pseudomonadota</taxon>
        <taxon>Alphaproteobacteria</taxon>
        <taxon>Hyphomicrobiales</taxon>
        <taxon>Kaistiaceae</taxon>
        <taxon>Kaistia</taxon>
    </lineage>
</organism>
<evidence type="ECO:0000259" key="4">
    <source>
        <dbReference type="Pfam" id="PF00535"/>
    </source>
</evidence>
<evidence type="ECO:0000256" key="2">
    <source>
        <dbReference type="ARBA" id="ARBA00022676"/>
    </source>
</evidence>
<dbReference type="InterPro" id="IPR029044">
    <property type="entry name" value="Nucleotide-diphossugar_trans"/>
</dbReference>
<dbReference type="AlphaFoldDB" id="A0A9X3IK43"/>
<gene>
    <name evidence="5" type="ORF">OSH07_02800</name>
</gene>